<reference evidence="9" key="2">
    <citation type="journal article" date="2024" name="Antonie Van Leeuwenhoek">
        <title>Roseihalotalea indica gen. nov., sp. nov., a halophilic Bacteroidetes from mesopelagic Southwest Indian Ocean with higher carbohydrate metabolic potential.</title>
        <authorList>
            <person name="Chen B."/>
            <person name="Zhang M."/>
            <person name="Lin D."/>
            <person name="Ye J."/>
            <person name="Tang K."/>
        </authorList>
    </citation>
    <scope>NUCLEOTIDE SEQUENCE</scope>
    <source>
        <strain evidence="9">TK19036</strain>
    </source>
</reference>
<comment type="subcellular location">
    <subcellularLocation>
        <location evidence="4">Cytoplasm</location>
    </subcellularLocation>
</comment>
<dbReference type="Gene3D" id="1.10.3730.10">
    <property type="entry name" value="ProC C-terminal domain-like"/>
    <property type="match status" value="1"/>
</dbReference>
<dbReference type="InterPro" id="IPR000304">
    <property type="entry name" value="Pyrroline-COOH_reductase"/>
</dbReference>
<evidence type="ECO:0000313" key="9">
    <source>
        <dbReference type="EMBL" id="WKN36267.1"/>
    </source>
</evidence>
<comment type="catalytic activity">
    <reaction evidence="4">
        <text>L-proline + NAD(+) = (S)-1-pyrroline-5-carboxylate + NADH + 2 H(+)</text>
        <dbReference type="Rhea" id="RHEA:14105"/>
        <dbReference type="ChEBI" id="CHEBI:15378"/>
        <dbReference type="ChEBI" id="CHEBI:17388"/>
        <dbReference type="ChEBI" id="CHEBI:57540"/>
        <dbReference type="ChEBI" id="CHEBI:57945"/>
        <dbReference type="ChEBI" id="CHEBI:60039"/>
        <dbReference type="EC" id="1.5.1.2"/>
    </reaction>
</comment>
<dbReference type="InterPro" id="IPR029036">
    <property type="entry name" value="P5CR_dimer"/>
</dbReference>
<dbReference type="Pfam" id="PF14748">
    <property type="entry name" value="P5CR_dimer"/>
    <property type="match status" value="1"/>
</dbReference>
<feature type="binding site" evidence="6">
    <location>
        <begin position="8"/>
        <end position="13"/>
    </location>
    <ligand>
        <name>NADP(+)</name>
        <dbReference type="ChEBI" id="CHEBI:58349"/>
    </ligand>
</feature>
<dbReference type="EMBL" id="CP120682">
    <property type="protein sequence ID" value="WKN36267.1"/>
    <property type="molecule type" value="Genomic_DNA"/>
</dbReference>
<name>A0AA49JIQ3_9BACT</name>
<organism evidence="9">
    <name type="scientific">Roseihalotalea indica</name>
    <dbReference type="NCBI Taxonomy" id="2867963"/>
    <lineage>
        <taxon>Bacteria</taxon>
        <taxon>Pseudomonadati</taxon>
        <taxon>Bacteroidota</taxon>
        <taxon>Cytophagia</taxon>
        <taxon>Cytophagales</taxon>
        <taxon>Catalimonadaceae</taxon>
        <taxon>Roseihalotalea</taxon>
    </lineage>
</organism>
<evidence type="ECO:0000259" key="8">
    <source>
        <dbReference type="Pfam" id="PF14748"/>
    </source>
</evidence>
<proteinExistence type="inferred from homology"/>
<dbReference type="GO" id="GO:0055129">
    <property type="term" value="P:L-proline biosynthetic process"/>
    <property type="evidence" value="ECO:0007669"/>
    <property type="project" value="UniProtKB-UniRule"/>
</dbReference>
<dbReference type="Pfam" id="PF03807">
    <property type="entry name" value="F420_oxidored"/>
    <property type="match status" value="1"/>
</dbReference>
<accession>A0AA49JIQ3</accession>
<dbReference type="EC" id="1.5.1.2" evidence="4 5"/>
<dbReference type="PIRSF" id="PIRSF000193">
    <property type="entry name" value="Pyrrol-5-carb_rd"/>
    <property type="match status" value="1"/>
</dbReference>
<dbReference type="NCBIfam" id="TIGR00112">
    <property type="entry name" value="proC"/>
    <property type="match status" value="1"/>
</dbReference>
<comment type="function">
    <text evidence="4">Catalyzes the reduction of 1-pyrroline-5-carboxylate (PCA) to L-proline.</text>
</comment>
<dbReference type="InterPro" id="IPR036291">
    <property type="entry name" value="NAD(P)-bd_dom_sf"/>
</dbReference>
<dbReference type="HAMAP" id="MF_01925">
    <property type="entry name" value="P5C_reductase"/>
    <property type="match status" value="1"/>
</dbReference>
<keyword evidence="3 4" id="KW-0560">Oxidoreductase</keyword>
<dbReference type="AlphaFoldDB" id="A0AA49JIQ3"/>
<keyword evidence="2 4" id="KW-0521">NADP</keyword>
<protein>
    <recommendedName>
        <fullName evidence="4 5">Pyrroline-5-carboxylate reductase</fullName>
        <shortName evidence="4">P5C reductase</shortName>
        <shortName evidence="4">P5CR</shortName>
        <ecNumber evidence="4 5">1.5.1.2</ecNumber>
    </recommendedName>
    <alternativeName>
        <fullName evidence="4">PCA reductase</fullName>
    </alternativeName>
</protein>
<comment type="catalytic activity">
    <reaction evidence="4">
        <text>L-proline + NADP(+) = (S)-1-pyrroline-5-carboxylate + NADPH + 2 H(+)</text>
        <dbReference type="Rhea" id="RHEA:14109"/>
        <dbReference type="ChEBI" id="CHEBI:15378"/>
        <dbReference type="ChEBI" id="CHEBI:17388"/>
        <dbReference type="ChEBI" id="CHEBI:57783"/>
        <dbReference type="ChEBI" id="CHEBI:58349"/>
        <dbReference type="ChEBI" id="CHEBI:60039"/>
        <dbReference type="EC" id="1.5.1.2"/>
    </reaction>
</comment>
<reference evidence="9" key="1">
    <citation type="journal article" date="2023" name="Comput. Struct. Biotechnol. J.">
        <title>Discovery of a novel marine Bacteroidetes with a rich repertoire of carbohydrate-active enzymes.</title>
        <authorList>
            <person name="Chen B."/>
            <person name="Liu G."/>
            <person name="Chen Q."/>
            <person name="Wang H."/>
            <person name="Liu L."/>
            <person name="Tang K."/>
        </authorList>
    </citation>
    <scope>NUCLEOTIDE SEQUENCE</scope>
    <source>
        <strain evidence="9">TK19036</strain>
    </source>
</reference>
<dbReference type="SUPFAM" id="SSF48179">
    <property type="entry name" value="6-phosphogluconate dehydrogenase C-terminal domain-like"/>
    <property type="match status" value="1"/>
</dbReference>
<sequence>MKKRIAILGGGNLGKAIAIGLASTNQYEAGDITVTKRRMHSTDDLKAEGIRISTNNREAVEQSDLILLCVQPKQLEYLLVEIRDVLNPKRHVLVSTITGVSISDIAQLTLEDFPIIRAMPNTAIAIRESMTCIAAKNASEEVLSQVQEIFDVMGATLVIDEELMAAATVLGASGIAFCLRYIRAAAQGGIQMGFHAEEAQKIAVQVCRGAASLILQKKQHPEMEIDKVTTPQGCTIEGLNEMEHNGLSSAVIKGIVASHKRIANIKD</sequence>
<evidence type="ECO:0000256" key="5">
    <source>
        <dbReference type="NCBIfam" id="TIGR00112"/>
    </source>
</evidence>
<feature type="binding site" evidence="6">
    <location>
        <position position="56"/>
    </location>
    <ligand>
        <name>NADPH</name>
        <dbReference type="ChEBI" id="CHEBI:57783"/>
    </ligand>
</feature>
<evidence type="ECO:0000256" key="1">
    <source>
        <dbReference type="ARBA" id="ARBA00005525"/>
    </source>
</evidence>
<keyword evidence="4" id="KW-0028">Amino-acid biosynthesis</keyword>
<feature type="domain" description="Pyrroline-5-carboxylate reductase catalytic N-terminal" evidence="7">
    <location>
        <begin position="4"/>
        <end position="97"/>
    </location>
</feature>
<dbReference type="FunFam" id="1.10.3730.10:FF:000001">
    <property type="entry name" value="Pyrroline-5-carboxylate reductase"/>
    <property type="match status" value="1"/>
</dbReference>
<dbReference type="GO" id="GO:0005737">
    <property type="term" value="C:cytoplasm"/>
    <property type="evidence" value="ECO:0007669"/>
    <property type="project" value="UniProtKB-SubCell"/>
</dbReference>
<evidence type="ECO:0000256" key="6">
    <source>
        <dbReference type="PIRSR" id="PIRSR000193-1"/>
    </source>
</evidence>
<dbReference type="Gene3D" id="3.40.50.720">
    <property type="entry name" value="NAD(P)-binding Rossmann-like Domain"/>
    <property type="match status" value="1"/>
</dbReference>
<comment type="similarity">
    <text evidence="1 4">Belongs to the pyrroline-5-carboxylate reductase family.</text>
</comment>
<dbReference type="InterPro" id="IPR028939">
    <property type="entry name" value="P5C_Rdtase_cat_N"/>
</dbReference>
<evidence type="ECO:0000256" key="4">
    <source>
        <dbReference type="HAMAP-Rule" id="MF_01925"/>
    </source>
</evidence>
<comment type="pathway">
    <text evidence="4">Amino-acid biosynthesis; L-proline biosynthesis; L-proline from L-glutamate 5-semialdehyde: step 1/1.</text>
</comment>
<feature type="domain" description="Pyrroline-5-carboxylate reductase dimerisation" evidence="8">
    <location>
        <begin position="161"/>
        <end position="263"/>
    </location>
</feature>
<gene>
    <name evidence="4 9" type="primary">proC</name>
    <name evidence="9" type="ORF">K4G66_28285</name>
</gene>
<dbReference type="PANTHER" id="PTHR11645">
    <property type="entry name" value="PYRROLINE-5-CARBOXYLATE REDUCTASE"/>
    <property type="match status" value="1"/>
</dbReference>
<evidence type="ECO:0000259" key="7">
    <source>
        <dbReference type="Pfam" id="PF03807"/>
    </source>
</evidence>
<dbReference type="InterPro" id="IPR008927">
    <property type="entry name" value="6-PGluconate_DH-like_C_sf"/>
</dbReference>
<dbReference type="GO" id="GO:0004735">
    <property type="term" value="F:pyrroline-5-carboxylate reductase activity"/>
    <property type="evidence" value="ECO:0007669"/>
    <property type="project" value="UniProtKB-UniRule"/>
</dbReference>
<keyword evidence="4" id="KW-0641">Proline biosynthesis</keyword>
<evidence type="ECO:0000256" key="2">
    <source>
        <dbReference type="ARBA" id="ARBA00022857"/>
    </source>
</evidence>
<evidence type="ECO:0000256" key="3">
    <source>
        <dbReference type="ARBA" id="ARBA00023002"/>
    </source>
</evidence>
<keyword evidence="4" id="KW-0963">Cytoplasm</keyword>
<dbReference type="SUPFAM" id="SSF51735">
    <property type="entry name" value="NAD(P)-binding Rossmann-fold domains"/>
    <property type="match status" value="1"/>
</dbReference>
<dbReference type="PANTHER" id="PTHR11645:SF0">
    <property type="entry name" value="PYRROLINE-5-CARBOXYLATE REDUCTASE 3"/>
    <property type="match status" value="1"/>
</dbReference>